<dbReference type="Gene3D" id="3.30.559.10">
    <property type="entry name" value="Chloramphenicol acetyltransferase-like domain"/>
    <property type="match status" value="2"/>
</dbReference>
<dbReference type="GO" id="GO:0016746">
    <property type="term" value="F:acyltransferase activity"/>
    <property type="evidence" value="ECO:0007669"/>
    <property type="project" value="UniProtKB-KW"/>
</dbReference>
<evidence type="ECO:0000256" key="2">
    <source>
        <dbReference type="ARBA" id="ARBA00022679"/>
    </source>
</evidence>
<evidence type="ECO:0000313" key="4">
    <source>
        <dbReference type="EMBL" id="CAL1357930.1"/>
    </source>
</evidence>
<keyword evidence="2" id="KW-0808">Transferase</keyword>
<protein>
    <submittedName>
        <fullName evidence="4">Uncharacterized protein</fullName>
    </submittedName>
</protein>
<evidence type="ECO:0000256" key="3">
    <source>
        <dbReference type="ARBA" id="ARBA00023315"/>
    </source>
</evidence>
<organism evidence="4 5">
    <name type="scientific">Linum trigynum</name>
    <dbReference type="NCBI Taxonomy" id="586398"/>
    <lineage>
        <taxon>Eukaryota</taxon>
        <taxon>Viridiplantae</taxon>
        <taxon>Streptophyta</taxon>
        <taxon>Embryophyta</taxon>
        <taxon>Tracheophyta</taxon>
        <taxon>Spermatophyta</taxon>
        <taxon>Magnoliopsida</taxon>
        <taxon>eudicotyledons</taxon>
        <taxon>Gunneridae</taxon>
        <taxon>Pentapetalae</taxon>
        <taxon>rosids</taxon>
        <taxon>fabids</taxon>
        <taxon>Malpighiales</taxon>
        <taxon>Linaceae</taxon>
        <taxon>Linum</taxon>
    </lineage>
</organism>
<dbReference type="Pfam" id="PF02458">
    <property type="entry name" value="Transferase"/>
    <property type="match status" value="1"/>
</dbReference>
<accession>A0AAV2CNP2</accession>
<keyword evidence="5" id="KW-1185">Reference proteome</keyword>
<proteinExistence type="inferred from homology"/>
<dbReference type="PANTHER" id="PTHR31623">
    <property type="entry name" value="F21J9.9"/>
    <property type="match status" value="1"/>
</dbReference>
<sequence>MDVSVISIENIKPWSVEHEFKPFKLCLLDQLMASTYSPLVLFYPMNSSSTDRHEKEVVARRLKASLSKTLNPFYPVSGRVKDNLIIHDFQQGVPFTKARVKGNRLFDFLASPPNLGFLHNLLPSEPFCLAPHRHHHHPLLAVQLNTFDCGGIALGLNMYHKLMDGATTSAFLRTWAANCNVGDPAGSSTTLLKNQPELRKPSSVFHPRDPVLVDQCQKAMESMIFPDVHPGGQKATTRRFVFDKNAITSLRARARSSNVTNPTRLEALSAFFWEAALKASTTTTPGERQQKLQCFMQSVNLRSLMSPRLSNNSVGNLVTTALASCKDIGNNVTMKELVGLLREGMAGIVDEKYINAISDAEHGFEAMLEGGKLLGECGSGEIMTCSSWIGFGTNNYDFGWGKPLWTGLYGDPTGDHPYANNFLVFKELGARVRENSNAAIEAWIRLDEDVMAVLEHDPHFIQYVSPNPPIILN</sequence>
<dbReference type="PANTHER" id="PTHR31623:SF91">
    <property type="entry name" value="SALUTARIDINOL 7-O-ACETYLTRANSFERASE"/>
    <property type="match status" value="1"/>
</dbReference>
<dbReference type="Proteomes" id="UP001497516">
    <property type="component" value="Chromosome 1"/>
</dbReference>
<evidence type="ECO:0000256" key="1">
    <source>
        <dbReference type="ARBA" id="ARBA00009861"/>
    </source>
</evidence>
<name>A0AAV2CNP2_9ROSI</name>
<reference evidence="4 5" key="1">
    <citation type="submission" date="2024-04" db="EMBL/GenBank/DDBJ databases">
        <authorList>
            <person name="Fracassetti M."/>
        </authorList>
    </citation>
    <scope>NUCLEOTIDE SEQUENCE [LARGE SCALE GENOMIC DNA]</scope>
</reference>
<comment type="similarity">
    <text evidence="1">Belongs to the plant acyltransferase family.</text>
</comment>
<dbReference type="EMBL" id="OZ034813">
    <property type="protein sequence ID" value="CAL1357930.1"/>
    <property type="molecule type" value="Genomic_DNA"/>
</dbReference>
<keyword evidence="3" id="KW-0012">Acyltransferase</keyword>
<dbReference type="InterPro" id="IPR023213">
    <property type="entry name" value="CAT-like_dom_sf"/>
</dbReference>
<evidence type="ECO:0000313" key="5">
    <source>
        <dbReference type="Proteomes" id="UP001497516"/>
    </source>
</evidence>
<dbReference type="AlphaFoldDB" id="A0AAV2CNP2"/>
<gene>
    <name evidence="4" type="ORF">LTRI10_LOCUS5525</name>
</gene>